<feature type="compositionally biased region" description="Polar residues" evidence="4">
    <location>
        <begin position="955"/>
        <end position="965"/>
    </location>
</feature>
<feature type="region of interest" description="Disordered" evidence="4">
    <location>
        <begin position="842"/>
        <end position="875"/>
    </location>
</feature>
<evidence type="ECO:0000256" key="3">
    <source>
        <dbReference type="PROSITE-ProRule" id="PRU00221"/>
    </source>
</evidence>
<dbReference type="Pfam" id="PF24782">
    <property type="entry name" value="WD40_MABP1-WDR62_2nd"/>
    <property type="match status" value="1"/>
</dbReference>
<evidence type="ECO:0000256" key="1">
    <source>
        <dbReference type="ARBA" id="ARBA00022574"/>
    </source>
</evidence>
<evidence type="ECO:0000259" key="6">
    <source>
        <dbReference type="Pfam" id="PF24780"/>
    </source>
</evidence>
<feature type="domain" description="MABP1/WDR62 second WD40" evidence="7">
    <location>
        <begin position="350"/>
        <end position="693"/>
    </location>
</feature>
<evidence type="ECO:0000313" key="8">
    <source>
        <dbReference type="Ensembl" id="ENSLLTP00000021716.1"/>
    </source>
</evidence>
<evidence type="ECO:0000256" key="5">
    <source>
        <dbReference type="SAM" id="SignalP"/>
    </source>
</evidence>
<dbReference type="Pfam" id="PF24780">
    <property type="entry name" value="WD40_MABP1-WDR62_1st"/>
    <property type="match status" value="1"/>
</dbReference>
<dbReference type="Gene3D" id="2.130.10.10">
    <property type="entry name" value="YVTN repeat-like/Quinoprotein amine dehydrogenase"/>
    <property type="match status" value="4"/>
</dbReference>
<proteinExistence type="predicted"/>
<dbReference type="Proteomes" id="UP000694406">
    <property type="component" value="Unplaced"/>
</dbReference>
<feature type="domain" description="MABP1/WDR62 first WD40" evidence="6">
    <location>
        <begin position="25"/>
        <end position="344"/>
    </location>
</feature>
<dbReference type="FunFam" id="2.130.10.10:FF:000091">
    <property type="entry name" value="mitogen-activated protein kinase-binding protein 1 isoform X1"/>
    <property type="match status" value="1"/>
</dbReference>
<keyword evidence="2" id="KW-0677">Repeat</keyword>
<feature type="compositionally biased region" description="Low complexity" evidence="4">
    <location>
        <begin position="732"/>
        <end position="743"/>
    </location>
</feature>
<sequence>MHFHLKCDLRLDLVFIIDLVLLIQQHGCVVVLFNPRKNKQHHILNSSRKTITALAFSPDGKYLVTGESGHMPAVRIWDVAERTQMAELQEHKYGVACVAFSPSSKYIVSVGYQHDMIVNVWSWKKNIVVAANKVSSKVTAVSFSEDCSYFVTAGNRHIKFWYLADSKTSKVNATVPLLGRSGLLGELRNNFFTDVACGRGKKADSTFCITSSGLLCEFNDKRLLDKWVELRNADSFTTTVANCISVNLDYIFCGCADGTVRIFNPSNLHFVTTLPKPHFLGTDIASITEASRLFSNVTDAKYPDTIALTFDPNNQWLSCVYNDHSLYVWDVKDPKKVGKVYSALYHSSCVWNIEVYPEVKDSNQSCLPPNTFITCSSDNTIRLWNTESSNIHGASLYRNILSNDLMKIIYVDENTQALLDTEYNTAGGVEKADTQAIDTKVGIRTVCVSPTGEHLASGDRIGTLRIYELKPLREMLKVEAHDSEILCLEYSRPETGLKLLASASRDRLIHVLDAEKDYSLQQTLDEHSSSITAVKFAANDGKVRMISCGADKSIYFRTAQKTNDGVHFTRTHHVVRKTTLYDMDVDPNWKYAAIGCQDRNIRIFNISSGKQKKLYKGSQSEDGTLIKVQMDPSGLYIATSCSDKNLSIFDFYSGECVATMYGHSEIVTGMMFSNDCKHLISVSGDSCIFIWRLSSEMTINMRQRLADMKQRGKQAEKAQPGKTAGLTRHESVSVLSSAPVLSSDSDKDGEDEGNDEDELHGLQTFQMTTNVDLESCSGIREYEDRGEITMARAKEMAMIQASENTMSKMPRQRSRWTQPTSSLEMTVKSMLDLRQLESFSVSHSASQDSLSQASNGDDHKEHPNEGGSTALEENHPCLRPQVIRLVSCEGGIFPQEMEPSESEECVIYPEQDDLPPADISSDFQVKALPHGKLGRSYNSNEGPDKHSPDSACSVDYSSSRLSSPNEDSESTEPLSVDGTSDLDEQVGEEDEEDVNTGLLDGDVPTTPDQEKFLKQHFETLASNSDKGTSTLIFDILICRFIPVLYVNWVTPNMQT</sequence>
<dbReference type="PROSITE" id="PS50082">
    <property type="entry name" value="WD_REPEATS_2"/>
    <property type="match status" value="1"/>
</dbReference>
<feature type="compositionally biased region" description="Polar residues" evidence="4">
    <location>
        <begin position="842"/>
        <end position="855"/>
    </location>
</feature>
<dbReference type="InterPro" id="IPR055292">
    <property type="entry name" value="MABP1"/>
</dbReference>
<dbReference type="PROSITE" id="PS50294">
    <property type="entry name" value="WD_REPEATS_REGION"/>
    <property type="match status" value="1"/>
</dbReference>
<dbReference type="InterPro" id="IPR015943">
    <property type="entry name" value="WD40/YVTN_repeat-like_dom_sf"/>
</dbReference>
<reference evidence="8" key="2">
    <citation type="submission" date="2025-09" db="UniProtKB">
        <authorList>
            <consortium name="Ensembl"/>
        </authorList>
    </citation>
    <scope>IDENTIFICATION</scope>
</reference>
<dbReference type="InterPro" id="IPR001680">
    <property type="entry name" value="WD40_rpt"/>
</dbReference>
<evidence type="ECO:0000313" key="9">
    <source>
        <dbReference type="Proteomes" id="UP000694406"/>
    </source>
</evidence>
<dbReference type="GeneTree" id="ENSGT00940000160664"/>
<dbReference type="InterPro" id="IPR036322">
    <property type="entry name" value="WD40_repeat_dom_sf"/>
</dbReference>
<feature type="region of interest" description="Disordered" evidence="4">
    <location>
        <begin position="707"/>
        <end position="766"/>
    </location>
</feature>
<evidence type="ECO:0000256" key="2">
    <source>
        <dbReference type="ARBA" id="ARBA00022737"/>
    </source>
</evidence>
<dbReference type="PANTHER" id="PTHR44813:SF1">
    <property type="entry name" value="MITOGEN-ACTIVATED PROTEIN KINASE-BINDING PROTEIN 1"/>
    <property type="match status" value="1"/>
</dbReference>
<keyword evidence="9" id="KW-1185">Reference proteome</keyword>
<dbReference type="Ensembl" id="ENSLLTT00000022521.1">
    <property type="protein sequence ID" value="ENSLLTP00000021716.1"/>
    <property type="gene ID" value="ENSLLTG00000010183.1"/>
</dbReference>
<feature type="compositionally biased region" description="Acidic residues" evidence="4">
    <location>
        <begin position="980"/>
        <end position="994"/>
    </location>
</feature>
<dbReference type="GO" id="GO:0005737">
    <property type="term" value="C:cytoplasm"/>
    <property type="evidence" value="ECO:0007669"/>
    <property type="project" value="TreeGrafter"/>
</dbReference>
<feature type="compositionally biased region" description="Basic and acidic residues" evidence="4">
    <location>
        <begin position="707"/>
        <end position="716"/>
    </location>
</feature>
<feature type="repeat" description="WD" evidence="3">
    <location>
        <begin position="660"/>
        <end position="701"/>
    </location>
</feature>
<keyword evidence="1 3" id="KW-0853">WD repeat</keyword>
<dbReference type="InterPro" id="IPR056161">
    <property type="entry name" value="WD40_MABP1-WDR62_1st"/>
</dbReference>
<dbReference type="PANTHER" id="PTHR44813">
    <property type="entry name" value="MITOGEN-ACTIVATED PROTEIN KINASE-BINDING PROTEIN 1"/>
    <property type="match status" value="1"/>
</dbReference>
<protein>
    <submittedName>
        <fullName evidence="8">Mitogen-activated protein kinase binding protein 1</fullName>
    </submittedName>
</protein>
<dbReference type="GO" id="GO:0043124">
    <property type="term" value="P:negative regulation of canonical NF-kappaB signal transduction"/>
    <property type="evidence" value="ECO:0007669"/>
    <property type="project" value="TreeGrafter"/>
</dbReference>
<feature type="chain" id="PRO_5034893073" evidence="5">
    <location>
        <begin position="23"/>
        <end position="1055"/>
    </location>
</feature>
<evidence type="ECO:0000259" key="7">
    <source>
        <dbReference type="Pfam" id="PF24782"/>
    </source>
</evidence>
<reference evidence="8" key="1">
    <citation type="submission" date="2025-08" db="UniProtKB">
        <authorList>
            <consortium name="Ensembl"/>
        </authorList>
    </citation>
    <scope>IDENTIFICATION</scope>
</reference>
<organism evidence="8 9">
    <name type="scientific">Laticauda laticaudata</name>
    <name type="common">Blue-ringed sea krait</name>
    <name type="synonym">Blue-lipped sea krait</name>
    <dbReference type="NCBI Taxonomy" id="8630"/>
    <lineage>
        <taxon>Eukaryota</taxon>
        <taxon>Metazoa</taxon>
        <taxon>Chordata</taxon>
        <taxon>Craniata</taxon>
        <taxon>Vertebrata</taxon>
        <taxon>Euteleostomi</taxon>
        <taxon>Lepidosauria</taxon>
        <taxon>Squamata</taxon>
        <taxon>Bifurcata</taxon>
        <taxon>Unidentata</taxon>
        <taxon>Episquamata</taxon>
        <taxon>Toxicofera</taxon>
        <taxon>Serpentes</taxon>
        <taxon>Colubroidea</taxon>
        <taxon>Elapidae</taxon>
        <taxon>Laticaudinae</taxon>
        <taxon>Laticauda</taxon>
    </lineage>
</organism>
<name>A0A8C5SPQ5_LATLA</name>
<feature type="signal peptide" evidence="5">
    <location>
        <begin position="1"/>
        <end position="22"/>
    </location>
</feature>
<dbReference type="SMART" id="SM00320">
    <property type="entry name" value="WD40"/>
    <property type="match status" value="12"/>
</dbReference>
<dbReference type="FunFam" id="2.130.10.10:FF:000046">
    <property type="entry name" value="WD repeat-containing protein 62 isoform 1"/>
    <property type="match status" value="1"/>
</dbReference>
<feature type="region of interest" description="Disordered" evidence="4">
    <location>
        <begin position="931"/>
        <end position="1006"/>
    </location>
</feature>
<accession>A0A8C5SPQ5</accession>
<dbReference type="GO" id="GO:0046330">
    <property type="term" value="P:positive regulation of JNK cascade"/>
    <property type="evidence" value="ECO:0007669"/>
    <property type="project" value="TreeGrafter"/>
</dbReference>
<dbReference type="InterPro" id="IPR056162">
    <property type="entry name" value="WD40_MABP1-WDR62_2nd"/>
</dbReference>
<gene>
    <name evidence="8" type="primary">MAPKBP1</name>
</gene>
<keyword evidence="5" id="KW-0732">Signal</keyword>
<dbReference type="AlphaFoldDB" id="A0A8C5SPQ5"/>
<dbReference type="SUPFAM" id="SSF50978">
    <property type="entry name" value="WD40 repeat-like"/>
    <property type="match status" value="2"/>
</dbReference>
<feature type="compositionally biased region" description="Acidic residues" evidence="4">
    <location>
        <begin position="747"/>
        <end position="758"/>
    </location>
</feature>
<evidence type="ECO:0000256" key="4">
    <source>
        <dbReference type="SAM" id="MobiDB-lite"/>
    </source>
</evidence>